<evidence type="ECO:0000256" key="1">
    <source>
        <dbReference type="SAM" id="Coils"/>
    </source>
</evidence>
<name>A0A026VZ95_OOCBI</name>
<dbReference type="OMA" id="WETCKDC"/>
<protein>
    <submittedName>
        <fullName evidence="2">Uncharacterized protein</fullName>
    </submittedName>
</protein>
<accession>A0A026VZ95</accession>
<sequence>MRRGDPPLPDTSVQMGKIVNAHTHEAKKHGSVLAISVEKMQIHVKLLEDSNAALHLRNQDLIAENKSLARRLEEDAIKIEKLREESSLLQDEFRNERVKLADALVKQTENDNVCLEEKCTSTDIVSKVDRELQIWEACKNCEEELEGCQGELTVTITKSELEVLERDMRTLRDAIIAREEAWDKAMERERNCQQHLARLTAETITARHLCEARQDELCAVTEALTEKESELRATQKEVLYLSKLVSKLHGYQK</sequence>
<feature type="coiled-coil region" evidence="1">
    <location>
        <begin position="154"/>
        <end position="181"/>
    </location>
</feature>
<dbReference type="Proteomes" id="UP000053097">
    <property type="component" value="Unassembled WGS sequence"/>
</dbReference>
<keyword evidence="3" id="KW-1185">Reference proteome</keyword>
<evidence type="ECO:0000313" key="2">
    <source>
        <dbReference type="EMBL" id="EZA48174.1"/>
    </source>
</evidence>
<dbReference type="STRING" id="2015173.A0A026VZ95"/>
<gene>
    <name evidence="2" type="ORF">X777_14059</name>
</gene>
<organism evidence="2 3">
    <name type="scientific">Ooceraea biroi</name>
    <name type="common">Clonal raider ant</name>
    <name type="synonym">Cerapachys biroi</name>
    <dbReference type="NCBI Taxonomy" id="2015173"/>
    <lineage>
        <taxon>Eukaryota</taxon>
        <taxon>Metazoa</taxon>
        <taxon>Ecdysozoa</taxon>
        <taxon>Arthropoda</taxon>
        <taxon>Hexapoda</taxon>
        <taxon>Insecta</taxon>
        <taxon>Pterygota</taxon>
        <taxon>Neoptera</taxon>
        <taxon>Endopterygota</taxon>
        <taxon>Hymenoptera</taxon>
        <taxon>Apocrita</taxon>
        <taxon>Aculeata</taxon>
        <taxon>Formicoidea</taxon>
        <taxon>Formicidae</taxon>
        <taxon>Dorylinae</taxon>
        <taxon>Ooceraea</taxon>
    </lineage>
</organism>
<dbReference type="EMBL" id="KK107672">
    <property type="protein sequence ID" value="EZA48174.1"/>
    <property type="molecule type" value="Genomic_DNA"/>
</dbReference>
<dbReference type="OrthoDB" id="7697313at2759"/>
<proteinExistence type="predicted"/>
<keyword evidence="1" id="KW-0175">Coiled coil</keyword>
<dbReference type="AlphaFoldDB" id="A0A026VZ95"/>
<evidence type="ECO:0000313" key="3">
    <source>
        <dbReference type="Proteomes" id="UP000053097"/>
    </source>
</evidence>
<reference evidence="2 3" key="1">
    <citation type="journal article" date="2014" name="Curr. Biol.">
        <title>The genome of the clonal raider ant Cerapachys biroi.</title>
        <authorList>
            <person name="Oxley P.R."/>
            <person name="Ji L."/>
            <person name="Fetter-Pruneda I."/>
            <person name="McKenzie S.K."/>
            <person name="Li C."/>
            <person name="Hu H."/>
            <person name="Zhang G."/>
            <person name="Kronauer D.J."/>
        </authorList>
    </citation>
    <scope>NUCLEOTIDE SEQUENCE [LARGE SCALE GENOMIC DNA]</scope>
</reference>
<feature type="coiled-coil region" evidence="1">
    <location>
        <begin position="65"/>
        <end position="99"/>
    </location>
</feature>